<keyword evidence="4 13" id="KW-0378">Hydrolase</keyword>
<comment type="function">
    <text evidence="13">The heterodimer acts as both an ATP-dependent DNA helicase and an ATP-dependent, dual-direction single-stranded exonuclease. Recognizes the chi site generating a DNA molecule suitable for the initiation of homologous recombination. The AddA nuclease domain is required for chi fragment generation; this subunit has the helicase and 3' -&gt; 5' nuclease activities.</text>
</comment>
<evidence type="ECO:0000256" key="6">
    <source>
        <dbReference type="ARBA" id="ARBA00022839"/>
    </source>
</evidence>
<evidence type="ECO:0000259" key="16">
    <source>
        <dbReference type="PROSITE" id="PS51217"/>
    </source>
</evidence>
<protein>
    <recommendedName>
        <fullName evidence="13">ATP-dependent helicase/nuclease subunit A</fullName>
        <ecNumber evidence="13">3.1.-.-</ecNumber>
        <ecNumber evidence="13">5.6.2.4</ecNumber>
    </recommendedName>
    <alternativeName>
        <fullName evidence="13">ATP-dependent helicase/nuclease AddA</fullName>
    </alternativeName>
    <alternativeName>
        <fullName evidence="13">DNA 3'-5' helicase AddA</fullName>
    </alternativeName>
</protein>
<evidence type="ECO:0000256" key="8">
    <source>
        <dbReference type="ARBA" id="ARBA00023125"/>
    </source>
</evidence>
<evidence type="ECO:0000313" key="18">
    <source>
        <dbReference type="Proteomes" id="UP000287857"/>
    </source>
</evidence>
<dbReference type="Pfam" id="PF13361">
    <property type="entry name" value="UvrD_C"/>
    <property type="match status" value="1"/>
</dbReference>
<name>A0A429ZWJ0_9ENTE</name>
<keyword evidence="5 13" id="KW-0347">Helicase</keyword>
<evidence type="ECO:0000256" key="2">
    <source>
        <dbReference type="ARBA" id="ARBA00022741"/>
    </source>
</evidence>
<dbReference type="Pfam" id="PF00580">
    <property type="entry name" value="UvrD-helicase"/>
    <property type="match status" value="1"/>
</dbReference>
<dbReference type="Gene3D" id="3.90.320.10">
    <property type="match status" value="1"/>
</dbReference>
<comment type="cofactor">
    <cofactor evidence="13">
        <name>Mg(2+)</name>
        <dbReference type="ChEBI" id="CHEBI:18420"/>
    </cofactor>
</comment>
<dbReference type="PROSITE" id="PS51198">
    <property type="entry name" value="UVRD_HELICASE_ATP_BIND"/>
    <property type="match status" value="1"/>
</dbReference>
<dbReference type="GO" id="GO:0003690">
    <property type="term" value="F:double-stranded DNA binding"/>
    <property type="evidence" value="ECO:0007669"/>
    <property type="project" value="UniProtKB-UniRule"/>
</dbReference>
<evidence type="ECO:0000256" key="3">
    <source>
        <dbReference type="ARBA" id="ARBA00022763"/>
    </source>
</evidence>
<evidence type="ECO:0000313" key="17">
    <source>
        <dbReference type="EMBL" id="RST98187.1"/>
    </source>
</evidence>
<dbReference type="GO" id="GO:0005524">
    <property type="term" value="F:ATP binding"/>
    <property type="evidence" value="ECO:0007669"/>
    <property type="project" value="UniProtKB-UniRule"/>
</dbReference>
<keyword evidence="9 13" id="KW-0234">DNA repair</keyword>
<dbReference type="HAMAP" id="MF_01451">
    <property type="entry name" value="AddA"/>
    <property type="match status" value="1"/>
</dbReference>
<dbReference type="OrthoDB" id="9810135at2"/>
<dbReference type="AlphaFoldDB" id="A0A429ZWJ0"/>
<comment type="catalytic activity">
    <reaction evidence="11 13">
        <text>Couples ATP hydrolysis with the unwinding of duplex DNA by translocating in the 3'-5' direction.</text>
        <dbReference type="EC" id="5.6.2.4"/>
    </reaction>
</comment>
<sequence>MVQIPVRPSNSQFTDEQWQSVYDGGTNLLISASAGSGKTTVLVERVIQKIKSGISVDELLIVTYTEAAAKEMKARIQTAVQEAVNQESNEKQKQHLIKQLSLLPTANISTLHAFCLQVIRKYYYLIDIDPVFRLLTDETESILLREDVWFDLREKLYGEDQEIFYQLTENFSNDRSDDGLTRLIFSLHQFATANPDPIGWLDSLVQQYDLTSDNMADIPLYQTAIRPSIMADLVRIEAQLSQILRSIEGEPDFAKTLPIIKQDYDRVCLLQQYVDQNKCDELYDELAGLSFARMSGPTKKNGTPEILEIYEHVKTARKQCKEAVEKIKERYFAQSPQEMLALMRESEPLVAVMSEVAKKFLTAFRNEKAHKNVVDFNDLEHFTLDILAEIIDGTRRATEASTYYRQKFKEVLVDEYQDINQLQENILFWLRQPNNAQGNLFMVGDVKQSIYAFRLADPTLFIDKYTKYATEEGGRRIILAENFRSRAQVLDFTNFVFMQLMTHDLGQIDYDDSAALITGYSAYPEDENYETEILIYESQKDDEEVSTDSEPFDFVLDDKTEGELLLVGQKIKKLINSQYLIYRKKEQKATPISYKDIVLLTPTKKNNLVILDVFKQLGIPLLVNDTQNYFQATEIKIMVSLLQMIDNPYQDISTVSVLRSPIVGLKENELAEIRQYQTNGYFYDALFEYLQKENVSALYEKVYAFIEQFNTWRDIARRESLATLIWRIYEETGLLDFVGGMPSGRQRQANLHALYERATAYEEMNFKGLFQFVRLIEKMQEKNRDLAEPNQISDDEDAVRVMTIHASKGLEFPVVFVIDTAKQFNLQDINQTRFIFDEHLGAGIKYLDRQQRILFNTLPFSVLREEKRKRLLAEEMRKLYVALTRAEQKLYLVGSYKSQDKALEQWQKQLVTEDIAIDAPTKLAQRSLMDWVGMTLVRHPEIQKEYPDIEVLPNKVLGSHPMTCSLKFIDKPTLLAGLESLSKNHEKEKLIIAQKPNPQLLKEVIDCLDYAYPNSAATKTTSYQSVSEIKRVFEDPDNQDLPQLDVISETDKRSPAGHRYVNETLASPTFMQEVQGPTGADIGTATHLLMQLLPLEQKPTETIIKSLLADTVQNKLISAETAEKVDCIHLATFFDTPFGMELLANHASLKREQPFSILIKPSQLFSDGSDKLEDTILVHGIIDGYYINGNDVVLYDYKTDYISDIPSENELSSIKKRYQGQMNLYKLALSNILKREVTVVKLVLLRPQIILDI</sequence>
<dbReference type="GO" id="GO:0043138">
    <property type="term" value="F:3'-5' DNA helicase activity"/>
    <property type="evidence" value="ECO:0007669"/>
    <property type="project" value="UniProtKB-UniRule"/>
</dbReference>
<dbReference type="PANTHER" id="PTHR11070:SF48">
    <property type="entry name" value="ATP-DEPENDENT HELICASE_NUCLEASE SUBUNIT A"/>
    <property type="match status" value="1"/>
</dbReference>
<dbReference type="EC" id="3.1.-.-" evidence="13"/>
<dbReference type="SUPFAM" id="SSF52980">
    <property type="entry name" value="Restriction endonuclease-like"/>
    <property type="match status" value="1"/>
</dbReference>
<dbReference type="GO" id="GO:0005829">
    <property type="term" value="C:cytosol"/>
    <property type="evidence" value="ECO:0007669"/>
    <property type="project" value="TreeGrafter"/>
</dbReference>
<dbReference type="Proteomes" id="UP000287857">
    <property type="component" value="Unassembled WGS sequence"/>
</dbReference>
<dbReference type="InterPro" id="IPR011604">
    <property type="entry name" value="PDDEXK-like_dom_sf"/>
</dbReference>
<dbReference type="InterPro" id="IPR014152">
    <property type="entry name" value="AddA"/>
</dbReference>
<evidence type="ECO:0000256" key="13">
    <source>
        <dbReference type="HAMAP-Rule" id="MF_01451"/>
    </source>
</evidence>
<dbReference type="NCBIfam" id="TIGR02785">
    <property type="entry name" value="addA_Gpos"/>
    <property type="match status" value="1"/>
</dbReference>
<proteinExistence type="inferred from homology"/>
<keyword evidence="7 13" id="KW-0067">ATP-binding</keyword>
<dbReference type="PANTHER" id="PTHR11070">
    <property type="entry name" value="UVRD / RECB / PCRA DNA HELICASE FAMILY MEMBER"/>
    <property type="match status" value="1"/>
</dbReference>
<feature type="domain" description="UvrD-like helicase ATP-binding" evidence="15">
    <location>
        <begin position="11"/>
        <end position="486"/>
    </location>
</feature>
<dbReference type="InterPro" id="IPR014016">
    <property type="entry name" value="UvrD-like_ATP-bd"/>
</dbReference>
<dbReference type="InterPro" id="IPR000212">
    <property type="entry name" value="DNA_helicase_UvrD/REP"/>
</dbReference>
<keyword evidence="1 13" id="KW-0540">Nuclease</keyword>
<reference evidence="17 18" key="1">
    <citation type="submission" date="2017-05" db="EMBL/GenBank/DDBJ databases">
        <title>Vagococcus spp. assemblies.</title>
        <authorList>
            <person name="Gulvik C.A."/>
        </authorList>
    </citation>
    <scope>NUCLEOTIDE SEQUENCE [LARGE SCALE GENOMIC DNA]</scope>
    <source>
        <strain evidence="17 18">SS1995</strain>
    </source>
</reference>
<evidence type="ECO:0000256" key="9">
    <source>
        <dbReference type="ARBA" id="ARBA00023204"/>
    </source>
</evidence>
<evidence type="ECO:0000256" key="1">
    <source>
        <dbReference type="ARBA" id="ARBA00022722"/>
    </source>
</evidence>
<keyword evidence="10 13" id="KW-0413">Isomerase</keyword>
<feature type="binding site" evidence="14">
    <location>
        <begin position="32"/>
        <end position="39"/>
    </location>
    <ligand>
        <name>ATP</name>
        <dbReference type="ChEBI" id="CHEBI:30616"/>
    </ligand>
</feature>
<dbReference type="GO" id="GO:0008408">
    <property type="term" value="F:3'-5' exonuclease activity"/>
    <property type="evidence" value="ECO:0007669"/>
    <property type="project" value="UniProtKB-UniRule"/>
</dbReference>
<dbReference type="EMBL" id="NGJS01000012">
    <property type="protein sequence ID" value="RST98187.1"/>
    <property type="molecule type" value="Genomic_DNA"/>
</dbReference>
<evidence type="ECO:0000259" key="15">
    <source>
        <dbReference type="PROSITE" id="PS51198"/>
    </source>
</evidence>
<dbReference type="Gene3D" id="1.10.274.50">
    <property type="match status" value="1"/>
</dbReference>
<comment type="subunit">
    <text evidence="13">Heterodimer of AddA and AddB/RexB.</text>
</comment>
<keyword evidence="2 13" id="KW-0547">Nucleotide-binding</keyword>
<comment type="similarity">
    <text evidence="13">Belongs to the helicase family. AddA subfamily.</text>
</comment>
<evidence type="ECO:0000256" key="12">
    <source>
        <dbReference type="ARBA" id="ARBA00048988"/>
    </source>
</evidence>
<dbReference type="InterPro" id="IPR011335">
    <property type="entry name" value="Restrct_endonuc-II-like"/>
</dbReference>
<evidence type="ECO:0000256" key="5">
    <source>
        <dbReference type="ARBA" id="ARBA00022806"/>
    </source>
</evidence>
<evidence type="ECO:0000256" key="7">
    <source>
        <dbReference type="ARBA" id="ARBA00022840"/>
    </source>
</evidence>
<organism evidence="17 18">
    <name type="scientific">Vagococcus vulneris</name>
    <dbReference type="NCBI Taxonomy" id="1977869"/>
    <lineage>
        <taxon>Bacteria</taxon>
        <taxon>Bacillati</taxon>
        <taxon>Bacillota</taxon>
        <taxon>Bacilli</taxon>
        <taxon>Lactobacillales</taxon>
        <taxon>Enterococcaceae</taxon>
        <taxon>Vagococcus</taxon>
    </lineage>
</organism>
<dbReference type="Gene3D" id="3.40.50.300">
    <property type="entry name" value="P-loop containing nucleotide triphosphate hydrolases"/>
    <property type="match status" value="4"/>
</dbReference>
<dbReference type="RefSeq" id="WP_125984310.1">
    <property type="nucleotide sequence ID" value="NZ_NGJS01000012.1"/>
</dbReference>
<evidence type="ECO:0000256" key="14">
    <source>
        <dbReference type="PROSITE-ProRule" id="PRU00560"/>
    </source>
</evidence>
<dbReference type="GO" id="GO:0000724">
    <property type="term" value="P:double-strand break repair via homologous recombination"/>
    <property type="evidence" value="ECO:0007669"/>
    <property type="project" value="UniProtKB-UniRule"/>
</dbReference>
<keyword evidence="6 13" id="KW-0269">Exonuclease</keyword>
<dbReference type="PROSITE" id="PS51217">
    <property type="entry name" value="UVRD_HELICASE_CTER"/>
    <property type="match status" value="1"/>
</dbReference>
<dbReference type="InterPro" id="IPR027417">
    <property type="entry name" value="P-loop_NTPase"/>
</dbReference>
<dbReference type="InterPro" id="IPR014017">
    <property type="entry name" value="DNA_helicase_UvrD-like_C"/>
</dbReference>
<gene>
    <name evidence="13" type="primary">addA</name>
    <name evidence="17" type="ORF">CBF37_08440</name>
</gene>
<keyword evidence="3 13" id="KW-0227">DNA damage</keyword>
<comment type="caution">
    <text evidence="17">The sequence shown here is derived from an EMBL/GenBank/DDBJ whole genome shotgun (WGS) entry which is preliminary data.</text>
</comment>
<evidence type="ECO:0000256" key="4">
    <source>
        <dbReference type="ARBA" id="ARBA00022801"/>
    </source>
</evidence>
<dbReference type="EC" id="5.6.2.4" evidence="13"/>
<keyword evidence="18" id="KW-1185">Reference proteome</keyword>
<dbReference type="SUPFAM" id="SSF52540">
    <property type="entry name" value="P-loop containing nucleoside triphosphate hydrolases"/>
    <property type="match status" value="1"/>
</dbReference>
<feature type="domain" description="UvrD-like helicase C-terminal" evidence="16">
    <location>
        <begin position="515"/>
        <end position="809"/>
    </location>
</feature>
<comment type="catalytic activity">
    <reaction evidence="12 13">
        <text>ATP + H2O = ADP + phosphate + H(+)</text>
        <dbReference type="Rhea" id="RHEA:13065"/>
        <dbReference type="ChEBI" id="CHEBI:15377"/>
        <dbReference type="ChEBI" id="CHEBI:15378"/>
        <dbReference type="ChEBI" id="CHEBI:30616"/>
        <dbReference type="ChEBI" id="CHEBI:43474"/>
        <dbReference type="ChEBI" id="CHEBI:456216"/>
        <dbReference type="EC" id="5.6.2.4"/>
    </reaction>
</comment>
<evidence type="ECO:0000256" key="11">
    <source>
        <dbReference type="ARBA" id="ARBA00034617"/>
    </source>
</evidence>
<keyword evidence="8 13" id="KW-0238">DNA-binding</keyword>
<dbReference type="GO" id="GO:0033202">
    <property type="term" value="C:DNA helicase complex"/>
    <property type="evidence" value="ECO:0007669"/>
    <property type="project" value="TreeGrafter"/>
</dbReference>
<accession>A0A429ZWJ0</accession>
<evidence type="ECO:0000256" key="10">
    <source>
        <dbReference type="ARBA" id="ARBA00023235"/>
    </source>
</evidence>
<dbReference type="GO" id="GO:0016887">
    <property type="term" value="F:ATP hydrolysis activity"/>
    <property type="evidence" value="ECO:0007669"/>
    <property type="project" value="RHEA"/>
</dbReference>